<dbReference type="Pfam" id="PF01979">
    <property type="entry name" value="Amidohydro_1"/>
    <property type="match status" value="2"/>
</dbReference>
<dbReference type="GO" id="GO:0016787">
    <property type="term" value="F:hydrolase activity"/>
    <property type="evidence" value="ECO:0007669"/>
    <property type="project" value="UniProtKB-KW"/>
</dbReference>
<dbReference type="Proteomes" id="UP000693738">
    <property type="component" value="Unassembled WGS sequence"/>
</dbReference>
<protein>
    <recommendedName>
        <fullName evidence="2">Amidohydrolase-related domain-containing protein</fullName>
    </recommendedName>
</protein>
<dbReference type="PANTHER" id="PTHR43794">
    <property type="entry name" value="AMINOHYDROLASE SSNA-RELATED"/>
    <property type="match status" value="1"/>
</dbReference>
<name>A0A8J2NBI2_FUSEQ</name>
<gene>
    <name evidence="3" type="ORF">FEQUK3_LOCUS3777</name>
</gene>
<evidence type="ECO:0000259" key="2">
    <source>
        <dbReference type="Pfam" id="PF01979"/>
    </source>
</evidence>
<feature type="domain" description="Amidohydrolase-related" evidence="2">
    <location>
        <begin position="58"/>
        <end position="174"/>
    </location>
</feature>
<accession>A0A8J2NBI2</accession>
<comment type="caution">
    <text evidence="3">The sequence shown here is derived from an EMBL/GenBank/DDBJ whole genome shotgun (WGS) entry which is preliminary data.</text>
</comment>
<organism evidence="3 4">
    <name type="scientific">Fusarium equiseti</name>
    <name type="common">Fusarium scirpi</name>
    <dbReference type="NCBI Taxonomy" id="61235"/>
    <lineage>
        <taxon>Eukaryota</taxon>
        <taxon>Fungi</taxon>
        <taxon>Dikarya</taxon>
        <taxon>Ascomycota</taxon>
        <taxon>Pezizomycotina</taxon>
        <taxon>Sordariomycetes</taxon>
        <taxon>Hypocreomycetidae</taxon>
        <taxon>Hypocreales</taxon>
        <taxon>Nectriaceae</taxon>
        <taxon>Fusarium</taxon>
        <taxon>Fusarium incarnatum-equiseti species complex</taxon>
    </lineage>
</organism>
<dbReference type="PANTHER" id="PTHR43794:SF11">
    <property type="entry name" value="AMIDOHYDROLASE-RELATED DOMAIN-CONTAINING PROTEIN"/>
    <property type="match status" value="1"/>
</dbReference>
<dbReference type="InterPro" id="IPR006680">
    <property type="entry name" value="Amidohydro-rel"/>
</dbReference>
<dbReference type="EMBL" id="CAJSTJ010000122">
    <property type="protein sequence ID" value="CAG7558083.1"/>
    <property type="molecule type" value="Genomic_DNA"/>
</dbReference>
<evidence type="ECO:0000313" key="4">
    <source>
        <dbReference type="Proteomes" id="UP000693738"/>
    </source>
</evidence>
<reference evidence="3" key="1">
    <citation type="submission" date="2021-05" db="EMBL/GenBank/DDBJ databases">
        <authorList>
            <person name="Khan N."/>
        </authorList>
    </citation>
    <scope>NUCLEOTIDE SEQUENCE</scope>
</reference>
<sequence>MSEQLLLKNGTVLQHDENDNVVVLRNTDILVTDGRITEIGKNINVPKDISTIDCKDKIISPGFINAHHHMWQTQLKGLLGDCTMLDYMLEGTLPEHPLQNKRPILLANLQSYNFTSEDIFWGQLAGCLETLDSGTTCVVDNAHMASQPEDGNAALSATIASGIRSIFCYGVMPLRAKEWTESSFELDRNPQPDWLLPQMDGLAAKAPFGDDGRVQLGFFFDSYFLPEKVIAETLGHVKKAGVKLITSHYRHWPISKGQSRVPEQLNACGMLGPDILLTHANGATPEQADLLTSAGTYIASTPDAEIFMSSGADPVAFRQDLPLTCLGADCHSCGPVNMMHQMQMALAADRGMQNTRTFAEGRYPKKPRATVQQVFNLATIKAARAVKMEKEIGSIAVGKMADLVIFNTSSPSIGCAAENDPLTTIVRQAGVREVETVIVGGRVRKHEGVLKEVHLDETCRKGGFELKHEFEGEWPWKQVAEKLSTSRGEIQERIGKTNKDLAKSQLLGMLGGLDDILVD</sequence>
<evidence type="ECO:0000256" key="1">
    <source>
        <dbReference type="ARBA" id="ARBA00022801"/>
    </source>
</evidence>
<dbReference type="AlphaFoldDB" id="A0A8J2NBI2"/>
<keyword evidence="1" id="KW-0378">Hydrolase</keyword>
<dbReference type="InterPro" id="IPR050287">
    <property type="entry name" value="MTA/SAH_deaminase"/>
</dbReference>
<feature type="domain" description="Amidohydrolase-related" evidence="2">
    <location>
        <begin position="327"/>
        <end position="443"/>
    </location>
</feature>
<evidence type="ECO:0000313" key="3">
    <source>
        <dbReference type="EMBL" id="CAG7558083.1"/>
    </source>
</evidence>
<proteinExistence type="predicted"/>